<gene>
    <name evidence="2" type="ORF">DB30_01564</name>
</gene>
<dbReference type="PROSITE" id="PS51725">
    <property type="entry name" value="ABM"/>
    <property type="match status" value="1"/>
</dbReference>
<dbReference type="SUPFAM" id="SSF54909">
    <property type="entry name" value="Dimeric alpha+beta barrel"/>
    <property type="match status" value="1"/>
</dbReference>
<feature type="domain" description="ABM" evidence="1">
    <location>
        <begin position="12"/>
        <end position="101"/>
    </location>
</feature>
<organism evidence="2 3">
    <name type="scientific">Enhygromyxa salina</name>
    <dbReference type="NCBI Taxonomy" id="215803"/>
    <lineage>
        <taxon>Bacteria</taxon>
        <taxon>Pseudomonadati</taxon>
        <taxon>Myxococcota</taxon>
        <taxon>Polyangia</taxon>
        <taxon>Nannocystales</taxon>
        <taxon>Nannocystaceae</taxon>
        <taxon>Enhygromyxa</taxon>
    </lineage>
</organism>
<dbReference type="InterPro" id="IPR050404">
    <property type="entry name" value="Heme-degrading_MO"/>
</dbReference>
<evidence type="ECO:0000259" key="1">
    <source>
        <dbReference type="PROSITE" id="PS51725"/>
    </source>
</evidence>
<proteinExistence type="predicted"/>
<dbReference type="InterPro" id="IPR007138">
    <property type="entry name" value="ABM_dom"/>
</dbReference>
<dbReference type="Proteomes" id="UP000031599">
    <property type="component" value="Unassembled WGS sequence"/>
</dbReference>
<accession>A0A0C1ZMS9</accession>
<name>A0A0C1ZMS9_9BACT</name>
<dbReference type="InterPro" id="IPR011008">
    <property type="entry name" value="Dimeric_a/b-barrel"/>
</dbReference>
<evidence type="ECO:0000313" key="3">
    <source>
        <dbReference type="Proteomes" id="UP000031599"/>
    </source>
</evidence>
<comment type="caution">
    <text evidence="2">The sequence shown here is derived from an EMBL/GenBank/DDBJ whole genome shotgun (WGS) entry which is preliminary data.</text>
</comment>
<dbReference type="PANTHER" id="PTHR34474:SF2">
    <property type="entry name" value="SIGNAL TRANSDUCTION PROTEIN TRAP"/>
    <property type="match status" value="1"/>
</dbReference>
<dbReference type="AlphaFoldDB" id="A0A0C1ZMS9"/>
<protein>
    <recommendedName>
        <fullName evidence="1">ABM domain-containing protein</fullName>
    </recommendedName>
</protein>
<dbReference type="EMBL" id="JMCC02000135">
    <property type="protein sequence ID" value="KIG12373.1"/>
    <property type="molecule type" value="Genomic_DNA"/>
</dbReference>
<reference evidence="2 3" key="1">
    <citation type="submission" date="2014-12" db="EMBL/GenBank/DDBJ databases">
        <title>Genome assembly of Enhygromyxa salina DSM 15201.</title>
        <authorList>
            <person name="Sharma G."/>
            <person name="Subramanian S."/>
        </authorList>
    </citation>
    <scope>NUCLEOTIDE SEQUENCE [LARGE SCALE GENOMIC DNA]</scope>
    <source>
        <strain evidence="2 3">DSM 15201</strain>
    </source>
</reference>
<dbReference type="Gene3D" id="3.30.70.100">
    <property type="match status" value="1"/>
</dbReference>
<dbReference type="Pfam" id="PF03992">
    <property type="entry name" value="ABM"/>
    <property type="match status" value="1"/>
</dbReference>
<evidence type="ECO:0000313" key="2">
    <source>
        <dbReference type="EMBL" id="KIG12373.1"/>
    </source>
</evidence>
<dbReference type="RefSeq" id="WP_205633143.1">
    <property type="nucleotide sequence ID" value="NZ_JMCC02000135.1"/>
</dbReference>
<sequence>MSQDAHISPTMVVAMSRFVVANRMGDQVKAAFLDRPHLVDQVPGFVRMEVLIPHDEPEEFWLMTWWTDKDSFWTWHRGHTFGESHRGIPKGLKLVPRQTSLRMFDQLCR</sequence>
<dbReference type="PANTHER" id="PTHR34474">
    <property type="entry name" value="SIGNAL TRANSDUCTION PROTEIN TRAP"/>
    <property type="match status" value="1"/>
</dbReference>